<dbReference type="Proteomes" id="UP000037069">
    <property type="component" value="Unassembled WGS sequence"/>
</dbReference>
<organism evidence="2 3">
    <name type="scientific">Lucilia cuprina</name>
    <name type="common">Green bottle fly</name>
    <name type="synonym">Australian sheep blowfly</name>
    <dbReference type="NCBI Taxonomy" id="7375"/>
    <lineage>
        <taxon>Eukaryota</taxon>
        <taxon>Metazoa</taxon>
        <taxon>Ecdysozoa</taxon>
        <taxon>Arthropoda</taxon>
        <taxon>Hexapoda</taxon>
        <taxon>Insecta</taxon>
        <taxon>Pterygota</taxon>
        <taxon>Neoptera</taxon>
        <taxon>Endopterygota</taxon>
        <taxon>Diptera</taxon>
        <taxon>Brachycera</taxon>
        <taxon>Muscomorpha</taxon>
        <taxon>Oestroidea</taxon>
        <taxon>Calliphoridae</taxon>
        <taxon>Luciliinae</taxon>
        <taxon>Lucilia</taxon>
    </lineage>
</organism>
<evidence type="ECO:0000313" key="2">
    <source>
        <dbReference type="EMBL" id="KNC28953.1"/>
    </source>
</evidence>
<proteinExistence type="predicted"/>
<dbReference type="EMBL" id="JRES01000723">
    <property type="protein sequence ID" value="KNC28953.1"/>
    <property type="molecule type" value="Genomic_DNA"/>
</dbReference>
<reference evidence="2 3" key="1">
    <citation type="journal article" date="2015" name="Nat. Commun.">
        <title>Lucilia cuprina genome unlocks parasitic fly biology to underpin future interventions.</title>
        <authorList>
            <person name="Anstead C.A."/>
            <person name="Korhonen P.K."/>
            <person name="Young N.D."/>
            <person name="Hall R.S."/>
            <person name="Jex A.R."/>
            <person name="Murali S.C."/>
            <person name="Hughes D.S."/>
            <person name="Lee S.F."/>
            <person name="Perry T."/>
            <person name="Stroehlein A.J."/>
            <person name="Ansell B.R."/>
            <person name="Breugelmans B."/>
            <person name="Hofmann A."/>
            <person name="Qu J."/>
            <person name="Dugan S."/>
            <person name="Lee S.L."/>
            <person name="Chao H."/>
            <person name="Dinh H."/>
            <person name="Han Y."/>
            <person name="Doddapaneni H.V."/>
            <person name="Worley K.C."/>
            <person name="Muzny D.M."/>
            <person name="Ioannidis P."/>
            <person name="Waterhouse R.M."/>
            <person name="Zdobnov E.M."/>
            <person name="James P.J."/>
            <person name="Bagnall N.H."/>
            <person name="Kotze A.C."/>
            <person name="Gibbs R.A."/>
            <person name="Richards S."/>
            <person name="Batterham P."/>
            <person name="Gasser R.B."/>
        </authorList>
    </citation>
    <scope>NUCLEOTIDE SEQUENCE [LARGE SCALE GENOMIC DNA]</scope>
    <source>
        <strain evidence="2 3">LS</strain>
        <tissue evidence="2">Full body</tissue>
    </source>
</reference>
<feature type="compositionally biased region" description="Basic and acidic residues" evidence="1">
    <location>
        <begin position="104"/>
        <end position="115"/>
    </location>
</feature>
<keyword evidence="3" id="KW-1185">Reference proteome</keyword>
<feature type="compositionally biased region" description="Basic and acidic residues" evidence="1">
    <location>
        <begin position="193"/>
        <end position="212"/>
    </location>
</feature>
<evidence type="ECO:0000313" key="3">
    <source>
        <dbReference type="Proteomes" id="UP000037069"/>
    </source>
</evidence>
<feature type="compositionally biased region" description="Gly residues" evidence="1">
    <location>
        <begin position="29"/>
        <end position="39"/>
    </location>
</feature>
<sequence length="284" mass="29976">MPRLPLVGEPRPLDVRGDRAGHLLSSWGWGVGWDSGGDSGRLPRASARSGEASEQRPGDTIGLPERQRVAARAGERAALGMRGERADREQGVVDRAVGATHPTVRVDDDAPDGERALAVGDPQDGAVHGGQLAQSGAVAGGRVARRKPGVDEGPRPRRTRPRRAGCRERRPGGAARVDRDLEVGAEEADDAGVGEREQLLETVRGRAARDVAEEGVPAHGQQVGPRAGVPPFRGDLAERQEGEQDREEEPLRGAALGRGAQVEVAADVGDDRIVRVVAVAEDRA</sequence>
<protein>
    <submittedName>
        <fullName evidence="2">Uncharacterized protein</fullName>
    </submittedName>
</protein>
<name>A0A0L0C946_LUCCU</name>
<feature type="compositionally biased region" description="Acidic residues" evidence="1">
    <location>
        <begin position="183"/>
        <end position="192"/>
    </location>
</feature>
<feature type="region of interest" description="Disordered" evidence="1">
    <location>
        <begin position="27"/>
        <end position="257"/>
    </location>
</feature>
<gene>
    <name evidence="2" type="ORF">FF38_03477</name>
</gene>
<feature type="compositionally biased region" description="Basic and acidic residues" evidence="1">
    <location>
        <begin position="165"/>
        <end position="182"/>
    </location>
</feature>
<comment type="caution">
    <text evidence="2">The sequence shown here is derived from an EMBL/GenBank/DDBJ whole genome shotgun (WGS) entry which is preliminary data.</text>
</comment>
<dbReference type="AlphaFoldDB" id="A0A0L0C946"/>
<feature type="non-terminal residue" evidence="2">
    <location>
        <position position="284"/>
    </location>
</feature>
<evidence type="ECO:0000256" key="1">
    <source>
        <dbReference type="SAM" id="MobiDB-lite"/>
    </source>
</evidence>
<accession>A0A0L0C946</accession>
<feature type="compositionally biased region" description="Basic and acidic residues" evidence="1">
    <location>
        <begin position="82"/>
        <end position="92"/>
    </location>
</feature>